<evidence type="ECO:0000313" key="1">
    <source>
        <dbReference type="EMBL" id="MFD1398648.1"/>
    </source>
</evidence>
<name>A0ABW4BGK7_9LACO</name>
<dbReference type="InterPro" id="IPR006448">
    <property type="entry name" value="Phage_term_ssu_P27"/>
</dbReference>
<reference evidence="2" key="1">
    <citation type="journal article" date="2019" name="Int. J. Syst. Evol. Microbiol.">
        <title>The Global Catalogue of Microorganisms (GCM) 10K type strain sequencing project: providing services to taxonomists for standard genome sequencing and annotation.</title>
        <authorList>
            <consortium name="The Broad Institute Genomics Platform"/>
            <consortium name="The Broad Institute Genome Sequencing Center for Infectious Disease"/>
            <person name="Wu L."/>
            <person name="Ma J."/>
        </authorList>
    </citation>
    <scope>NUCLEOTIDE SEQUENCE [LARGE SCALE GENOMIC DNA]</scope>
    <source>
        <strain evidence="2">CCM 9110</strain>
    </source>
</reference>
<protein>
    <submittedName>
        <fullName evidence="1">P27 family phage terminase small subunit</fullName>
    </submittedName>
</protein>
<dbReference type="EMBL" id="JBHTOA010000021">
    <property type="protein sequence ID" value="MFD1398648.1"/>
    <property type="molecule type" value="Genomic_DNA"/>
</dbReference>
<dbReference type="Proteomes" id="UP001597199">
    <property type="component" value="Unassembled WGS sequence"/>
</dbReference>
<evidence type="ECO:0000313" key="2">
    <source>
        <dbReference type="Proteomes" id="UP001597199"/>
    </source>
</evidence>
<proteinExistence type="predicted"/>
<organism evidence="1 2">
    <name type="scientific">Lacticaseibacillus suilingensis</name>
    <dbReference type="NCBI Taxonomy" id="2799577"/>
    <lineage>
        <taxon>Bacteria</taxon>
        <taxon>Bacillati</taxon>
        <taxon>Bacillota</taxon>
        <taxon>Bacilli</taxon>
        <taxon>Lactobacillales</taxon>
        <taxon>Lactobacillaceae</taxon>
        <taxon>Lacticaseibacillus</taxon>
    </lineage>
</organism>
<sequence>MAQEVRVDTLDRRRRVVEQMKDLGVYKTAYDDVITIYAGMLDQYAVLINQYEQSGYQVTESYTNKAGATNQRKVPILNAIESLRKDIASYSDRLQLNPKSNSVEVVPTVNANPLADFMKSRGRDG</sequence>
<dbReference type="RefSeq" id="WP_204119776.1">
    <property type="nucleotide sequence ID" value="NZ_BOLV01000028.1"/>
</dbReference>
<gene>
    <name evidence="1" type="ORF">ACFQ41_04955</name>
</gene>
<comment type="caution">
    <text evidence="1">The sequence shown here is derived from an EMBL/GenBank/DDBJ whole genome shotgun (WGS) entry which is preliminary data.</text>
</comment>
<dbReference type="Pfam" id="PF05119">
    <property type="entry name" value="Terminase_4"/>
    <property type="match status" value="1"/>
</dbReference>
<accession>A0ABW4BGK7</accession>
<keyword evidence="2" id="KW-1185">Reference proteome</keyword>